<sequence length="331" mass="35021">MAHNLIKFGHRLLALGSMAAAMAIAAPAAHAQADYPSKPVRVVVPYAPGGAVDLVTRRIAQQLTEQTGTSFFVDNKPGGTGTIGILQVARSTPDGATLLTNDMTYAILPHVFHKLAWDYDKDLVPVAAFNFAPAAIVVAADSKFKTLGELIAYAKANPGKLNYGTGGAGTMPHFSTEALKMAGQFDAVHVPFKGNGEATMALLTNTIDFQIASTAGVMGQLNGGKVKLLAISGKERLKAFPNVPTFAEAGLPNYSVVNFTGLWIPKGTPATVVQRLEREISVVMKGNSMKEYADSIGAVPTVVFGQDFAQLLKNQTQYWSAVATSAKVEKQ</sequence>
<dbReference type="PIRSF" id="PIRSF017082">
    <property type="entry name" value="YflP"/>
    <property type="match status" value="1"/>
</dbReference>
<dbReference type="PANTHER" id="PTHR42928">
    <property type="entry name" value="TRICARBOXYLATE-BINDING PROTEIN"/>
    <property type="match status" value="1"/>
</dbReference>
<dbReference type="Gene3D" id="3.40.190.150">
    <property type="entry name" value="Bordetella uptake gene, domain 1"/>
    <property type="match status" value="1"/>
</dbReference>
<keyword evidence="2" id="KW-0732">Signal</keyword>
<dbReference type="CDD" id="cd07012">
    <property type="entry name" value="PBP2_Bug_TTT"/>
    <property type="match status" value="1"/>
</dbReference>
<dbReference type="AlphaFoldDB" id="A0A1P8JUE7"/>
<dbReference type="EMBL" id="CP019236">
    <property type="protein sequence ID" value="APW37372.1"/>
    <property type="molecule type" value="Genomic_DNA"/>
</dbReference>
<dbReference type="RefSeq" id="WP_076198828.1">
    <property type="nucleotide sequence ID" value="NZ_CP019236.1"/>
</dbReference>
<protein>
    <submittedName>
        <fullName evidence="3">ABC transporter substrate-binding protein</fullName>
    </submittedName>
</protein>
<gene>
    <name evidence="3" type="ORF">RD110_09365</name>
</gene>
<evidence type="ECO:0000313" key="3">
    <source>
        <dbReference type="EMBL" id="APW37372.1"/>
    </source>
</evidence>
<organism evidence="3 4">
    <name type="scientific">Rhodoferax koreensis</name>
    <dbReference type="NCBI Taxonomy" id="1842727"/>
    <lineage>
        <taxon>Bacteria</taxon>
        <taxon>Pseudomonadati</taxon>
        <taxon>Pseudomonadota</taxon>
        <taxon>Betaproteobacteria</taxon>
        <taxon>Burkholderiales</taxon>
        <taxon>Comamonadaceae</taxon>
        <taxon>Rhodoferax</taxon>
    </lineage>
</organism>
<proteinExistence type="inferred from homology"/>
<dbReference type="SUPFAM" id="SSF53850">
    <property type="entry name" value="Periplasmic binding protein-like II"/>
    <property type="match status" value="1"/>
</dbReference>
<dbReference type="InterPro" id="IPR042100">
    <property type="entry name" value="Bug_dom1"/>
</dbReference>
<dbReference type="Gene3D" id="3.40.190.10">
    <property type="entry name" value="Periplasmic binding protein-like II"/>
    <property type="match status" value="1"/>
</dbReference>
<comment type="similarity">
    <text evidence="1">Belongs to the UPF0065 (bug) family.</text>
</comment>
<accession>A0A1P8JUE7</accession>
<feature type="chain" id="PRO_5012456142" evidence="2">
    <location>
        <begin position="32"/>
        <end position="331"/>
    </location>
</feature>
<name>A0A1P8JUE7_9BURK</name>
<evidence type="ECO:0000256" key="1">
    <source>
        <dbReference type="ARBA" id="ARBA00006987"/>
    </source>
</evidence>
<dbReference type="KEGG" id="rhy:RD110_09365"/>
<dbReference type="Pfam" id="PF03401">
    <property type="entry name" value="TctC"/>
    <property type="match status" value="1"/>
</dbReference>
<dbReference type="PANTHER" id="PTHR42928:SF5">
    <property type="entry name" value="BLR1237 PROTEIN"/>
    <property type="match status" value="1"/>
</dbReference>
<keyword evidence="4" id="KW-1185">Reference proteome</keyword>
<dbReference type="Proteomes" id="UP000186609">
    <property type="component" value="Chromosome"/>
</dbReference>
<dbReference type="InterPro" id="IPR005064">
    <property type="entry name" value="BUG"/>
</dbReference>
<evidence type="ECO:0000313" key="4">
    <source>
        <dbReference type="Proteomes" id="UP000186609"/>
    </source>
</evidence>
<dbReference type="OrthoDB" id="8678477at2"/>
<feature type="signal peptide" evidence="2">
    <location>
        <begin position="1"/>
        <end position="31"/>
    </location>
</feature>
<reference evidence="3 4" key="1">
    <citation type="submission" date="2017-01" db="EMBL/GenBank/DDBJ databases">
        <authorList>
            <person name="Mah S.A."/>
            <person name="Swanson W.J."/>
            <person name="Moy G.W."/>
            <person name="Vacquier V.D."/>
        </authorList>
    </citation>
    <scope>NUCLEOTIDE SEQUENCE [LARGE SCALE GENOMIC DNA]</scope>
    <source>
        <strain evidence="3 4">DCY110</strain>
    </source>
</reference>
<dbReference type="STRING" id="1842727.RD110_09365"/>
<evidence type="ECO:0000256" key="2">
    <source>
        <dbReference type="SAM" id="SignalP"/>
    </source>
</evidence>